<sequence length="271" mass="31064">MTRTDIIQKVANVIIFIFFASMTGYTTFGKDRIANLLDEYETYFSPARWFFLAWSIIHIFLLCFVIYQWTDTAHEIVMHDVNWMFVTSAVLNSIWFRLLEDGHTILSFIISLFLVSSVSIIFHNLAQQDGASAWAEKLFIHAPFSLWHGFTIFLVVLNAFITFTKVDKDEYHTVLPPSPLQAALVYLALIFLTISAIGYVQYKHDRGDVTSSWVIAFSLWAVFDQQRPFDVICWPTLVAAILSTIYPAKPYIYKLFRISTSSSEASPPLLG</sequence>
<keyword evidence="1" id="KW-0472">Membrane</keyword>
<keyword evidence="3" id="KW-1185">Reference proteome</keyword>
<keyword evidence="1" id="KW-1133">Transmembrane helix</keyword>
<name>A0A8H7VPQ8_9FUNG</name>
<dbReference type="PANTHER" id="PTHR33802:SF1">
    <property type="entry name" value="XK-RELATED PROTEIN"/>
    <property type="match status" value="1"/>
</dbReference>
<keyword evidence="1" id="KW-0812">Transmembrane</keyword>
<evidence type="ECO:0000313" key="3">
    <source>
        <dbReference type="Proteomes" id="UP000646827"/>
    </source>
</evidence>
<comment type="caution">
    <text evidence="2">The sequence shown here is derived from an EMBL/GenBank/DDBJ whole genome shotgun (WGS) entry which is preliminary data.</text>
</comment>
<dbReference type="OrthoDB" id="5586934at2759"/>
<feature type="transmembrane region" description="Helical" evidence="1">
    <location>
        <begin position="81"/>
        <end position="99"/>
    </location>
</feature>
<feature type="transmembrane region" description="Helical" evidence="1">
    <location>
        <begin position="105"/>
        <end position="126"/>
    </location>
</feature>
<reference evidence="2 3" key="1">
    <citation type="submission" date="2020-12" db="EMBL/GenBank/DDBJ databases">
        <title>Metabolic potential, ecology and presence of endohyphal bacteria is reflected in genomic diversity of Mucoromycotina.</title>
        <authorList>
            <person name="Muszewska A."/>
            <person name="Okrasinska A."/>
            <person name="Steczkiewicz K."/>
            <person name="Drgas O."/>
            <person name="Orlowska M."/>
            <person name="Perlinska-Lenart U."/>
            <person name="Aleksandrzak-Piekarczyk T."/>
            <person name="Szatraj K."/>
            <person name="Zielenkiewicz U."/>
            <person name="Pilsyk S."/>
            <person name="Malc E."/>
            <person name="Mieczkowski P."/>
            <person name="Kruszewska J.S."/>
            <person name="Biernat P."/>
            <person name="Pawlowska J."/>
        </authorList>
    </citation>
    <scope>NUCLEOTIDE SEQUENCE [LARGE SCALE GENOMIC DNA]</scope>
    <source>
        <strain evidence="2 3">CBS 142.35</strain>
    </source>
</reference>
<proteinExistence type="predicted"/>
<accession>A0A8H7VPQ8</accession>
<dbReference type="Proteomes" id="UP000646827">
    <property type="component" value="Unassembled WGS sequence"/>
</dbReference>
<protein>
    <submittedName>
        <fullName evidence="2">Uncharacterized protein</fullName>
    </submittedName>
</protein>
<gene>
    <name evidence="2" type="ORF">INT45_000289</name>
</gene>
<feature type="transmembrane region" description="Helical" evidence="1">
    <location>
        <begin position="138"/>
        <end position="163"/>
    </location>
</feature>
<organism evidence="2 3">
    <name type="scientific">Circinella minor</name>
    <dbReference type="NCBI Taxonomy" id="1195481"/>
    <lineage>
        <taxon>Eukaryota</taxon>
        <taxon>Fungi</taxon>
        <taxon>Fungi incertae sedis</taxon>
        <taxon>Mucoromycota</taxon>
        <taxon>Mucoromycotina</taxon>
        <taxon>Mucoromycetes</taxon>
        <taxon>Mucorales</taxon>
        <taxon>Lichtheimiaceae</taxon>
        <taxon>Circinella</taxon>
    </lineage>
</organism>
<dbReference type="AlphaFoldDB" id="A0A8H7VPQ8"/>
<feature type="transmembrane region" description="Helical" evidence="1">
    <location>
        <begin position="12"/>
        <end position="29"/>
    </location>
</feature>
<dbReference type="EMBL" id="JAEPRB010000046">
    <property type="protein sequence ID" value="KAG2224258.1"/>
    <property type="molecule type" value="Genomic_DNA"/>
</dbReference>
<evidence type="ECO:0000313" key="2">
    <source>
        <dbReference type="EMBL" id="KAG2224258.1"/>
    </source>
</evidence>
<dbReference type="PANTHER" id="PTHR33802">
    <property type="entry name" value="SI:CH211-161H7.5-RELATED"/>
    <property type="match status" value="1"/>
</dbReference>
<feature type="transmembrane region" description="Helical" evidence="1">
    <location>
        <begin position="49"/>
        <end position="69"/>
    </location>
</feature>
<feature type="transmembrane region" description="Helical" evidence="1">
    <location>
        <begin position="183"/>
        <end position="200"/>
    </location>
</feature>
<evidence type="ECO:0000256" key="1">
    <source>
        <dbReference type="SAM" id="Phobius"/>
    </source>
</evidence>